<keyword evidence="4" id="KW-1185">Reference proteome</keyword>
<proteinExistence type="predicted"/>
<evidence type="ECO:0000256" key="2">
    <source>
        <dbReference type="SAM" id="MobiDB-lite"/>
    </source>
</evidence>
<evidence type="ECO:0000313" key="3">
    <source>
        <dbReference type="EMBL" id="KAF5732932.1"/>
    </source>
</evidence>
<reference evidence="3 4" key="1">
    <citation type="journal article" date="2020" name="Nat. Commun.">
        <title>Genome of Tripterygium wilfordii and identification of cytochrome P450 involved in triptolide biosynthesis.</title>
        <authorList>
            <person name="Tu L."/>
            <person name="Su P."/>
            <person name="Zhang Z."/>
            <person name="Gao L."/>
            <person name="Wang J."/>
            <person name="Hu T."/>
            <person name="Zhou J."/>
            <person name="Zhang Y."/>
            <person name="Zhao Y."/>
            <person name="Liu Y."/>
            <person name="Song Y."/>
            <person name="Tong Y."/>
            <person name="Lu Y."/>
            <person name="Yang J."/>
            <person name="Xu C."/>
            <person name="Jia M."/>
            <person name="Peters R.J."/>
            <person name="Huang L."/>
            <person name="Gao W."/>
        </authorList>
    </citation>
    <scope>NUCLEOTIDE SEQUENCE [LARGE SCALE GENOMIC DNA]</scope>
    <source>
        <strain evidence="4">cv. XIE 37</strain>
        <tissue evidence="3">Leaf</tissue>
    </source>
</reference>
<feature type="coiled-coil region" evidence="1">
    <location>
        <begin position="60"/>
        <end position="87"/>
    </location>
</feature>
<accession>A0A7J7CFU0</accession>
<comment type="caution">
    <text evidence="3">The sequence shown here is derived from an EMBL/GenBank/DDBJ whole genome shotgun (WGS) entry which is preliminary data.</text>
</comment>
<sequence length="139" mass="15500">MKPESKRVHLLVKKPSGSSNGENVQKETAPCFDFSELSEALNGTKSTVETPTDSNSPYDLSLLSQALNAAEKDNNAKEATMVRLNARKGLCKKIHGRRKFIHTDISWPQASEHDKIIFPIMVRMMHIVALGDPARRKKS</sequence>
<dbReference type="Proteomes" id="UP000593562">
    <property type="component" value="Unassembled WGS sequence"/>
</dbReference>
<evidence type="ECO:0000256" key="1">
    <source>
        <dbReference type="SAM" id="Coils"/>
    </source>
</evidence>
<dbReference type="InParanoid" id="A0A7J7CFU0"/>
<keyword evidence="1" id="KW-0175">Coiled coil</keyword>
<feature type="region of interest" description="Disordered" evidence="2">
    <location>
        <begin position="1"/>
        <end position="25"/>
    </location>
</feature>
<protein>
    <submittedName>
        <fullName evidence="3">Uncharacterized protein</fullName>
    </submittedName>
</protein>
<organism evidence="3 4">
    <name type="scientific">Tripterygium wilfordii</name>
    <name type="common">Thunder God vine</name>
    <dbReference type="NCBI Taxonomy" id="458696"/>
    <lineage>
        <taxon>Eukaryota</taxon>
        <taxon>Viridiplantae</taxon>
        <taxon>Streptophyta</taxon>
        <taxon>Embryophyta</taxon>
        <taxon>Tracheophyta</taxon>
        <taxon>Spermatophyta</taxon>
        <taxon>Magnoliopsida</taxon>
        <taxon>eudicotyledons</taxon>
        <taxon>Gunneridae</taxon>
        <taxon>Pentapetalae</taxon>
        <taxon>rosids</taxon>
        <taxon>fabids</taxon>
        <taxon>Celastrales</taxon>
        <taxon>Celastraceae</taxon>
        <taxon>Tripterygium</taxon>
    </lineage>
</organism>
<evidence type="ECO:0000313" key="4">
    <source>
        <dbReference type="Proteomes" id="UP000593562"/>
    </source>
</evidence>
<dbReference type="EMBL" id="JAAARO010000017">
    <property type="protein sequence ID" value="KAF5732932.1"/>
    <property type="molecule type" value="Genomic_DNA"/>
</dbReference>
<gene>
    <name evidence="3" type="ORF">HS088_TW17G00465</name>
</gene>
<dbReference type="AlphaFoldDB" id="A0A7J7CFU0"/>
<name>A0A7J7CFU0_TRIWF</name>